<feature type="compositionally biased region" description="Basic residues" evidence="1">
    <location>
        <begin position="282"/>
        <end position="299"/>
    </location>
</feature>
<feature type="compositionally biased region" description="Basic and acidic residues" evidence="1">
    <location>
        <begin position="300"/>
        <end position="317"/>
    </location>
</feature>
<dbReference type="Proteomes" id="UP001222325">
    <property type="component" value="Unassembled WGS sequence"/>
</dbReference>
<accession>A0AAD6TTZ2</accession>
<organism evidence="2 3">
    <name type="scientific">Mycena belliarum</name>
    <dbReference type="NCBI Taxonomy" id="1033014"/>
    <lineage>
        <taxon>Eukaryota</taxon>
        <taxon>Fungi</taxon>
        <taxon>Dikarya</taxon>
        <taxon>Basidiomycota</taxon>
        <taxon>Agaricomycotina</taxon>
        <taxon>Agaricomycetes</taxon>
        <taxon>Agaricomycetidae</taxon>
        <taxon>Agaricales</taxon>
        <taxon>Marasmiineae</taxon>
        <taxon>Mycenaceae</taxon>
        <taxon>Mycena</taxon>
    </lineage>
</organism>
<feature type="compositionally biased region" description="Basic residues" evidence="1">
    <location>
        <begin position="263"/>
        <end position="274"/>
    </location>
</feature>
<feature type="region of interest" description="Disordered" evidence="1">
    <location>
        <begin position="217"/>
        <end position="332"/>
    </location>
</feature>
<evidence type="ECO:0000313" key="3">
    <source>
        <dbReference type="Proteomes" id="UP001222325"/>
    </source>
</evidence>
<dbReference type="EMBL" id="JARJCN010000098">
    <property type="protein sequence ID" value="KAJ7075348.1"/>
    <property type="molecule type" value="Genomic_DNA"/>
</dbReference>
<feature type="compositionally biased region" description="Polar residues" evidence="1">
    <location>
        <begin position="217"/>
        <end position="228"/>
    </location>
</feature>
<reference evidence="2" key="1">
    <citation type="submission" date="2023-03" db="EMBL/GenBank/DDBJ databases">
        <title>Massive genome expansion in bonnet fungi (Mycena s.s.) driven by repeated elements and novel gene families across ecological guilds.</title>
        <authorList>
            <consortium name="Lawrence Berkeley National Laboratory"/>
            <person name="Harder C.B."/>
            <person name="Miyauchi S."/>
            <person name="Viragh M."/>
            <person name="Kuo A."/>
            <person name="Thoen E."/>
            <person name="Andreopoulos B."/>
            <person name="Lu D."/>
            <person name="Skrede I."/>
            <person name="Drula E."/>
            <person name="Henrissat B."/>
            <person name="Morin E."/>
            <person name="Kohler A."/>
            <person name="Barry K."/>
            <person name="LaButti K."/>
            <person name="Morin E."/>
            <person name="Salamov A."/>
            <person name="Lipzen A."/>
            <person name="Mereny Z."/>
            <person name="Hegedus B."/>
            <person name="Baldrian P."/>
            <person name="Stursova M."/>
            <person name="Weitz H."/>
            <person name="Taylor A."/>
            <person name="Grigoriev I.V."/>
            <person name="Nagy L.G."/>
            <person name="Martin F."/>
            <person name="Kauserud H."/>
        </authorList>
    </citation>
    <scope>NUCLEOTIDE SEQUENCE</scope>
    <source>
        <strain evidence="2">CBHHK173m</strain>
    </source>
</reference>
<keyword evidence="3" id="KW-1185">Reference proteome</keyword>
<protein>
    <submittedName>
        <fullName evidence="2">Uncharacterized protein</fullName>
    </submittedName>
</protein>
<evidence type="ECO:0000256" key="1">
    <source>
        <dbReference type="SAM" id="MobiDB-lite"/>
    </source>
</evidence>
<feature type="compositionally biased region" description="Acidic residues" evidence="1">
    <location>
        <begin position="230"/>
        <end position="240"/>
    </location>
</feature>
<evidence type="ECO:0000313" key="2">
    <source>
        <dbReference type="EMBL" id="KAJ7075348.1"/>
    </source>
</evidence>
<gene>
    <name evidence="2" type="ORF">B0H15DRAFT_657952</name>
</gene>
<sequence>MDRTGDPWAILLSKLAGINSPPKARQAYQQYMHESYDTEIAPAVQAQWAAAGGLEDDGLTLRVTKSPDAPFRAKVARDLFNALSKEAQEGLRTRARADAKVARDAYMSARKGRPSQSPEDKQRCIDHLGTFMSHILRGIEAYTGLHAVVVFGGPIPQRNGELKTVHFTQGRNRDPNPVTFPEWSKERFDKDVLEFMEEFLQTAFTPEECAAAALPNTQGSQAQTSQTDYDAFDFDSDSDSESGWGSTSESLGSEDSDSESERHSRRRKSVKGKGKAKEVQKKRASKDKTSKRKGKGEKRKRGEEEGRSANKRARGEGSSRLSPPTPIEPVPRDAMMLQGIDETLRLFRPVIWEDIEAERQK</sequence>
<name>A0AAD6TTZ2_9AGAR</name>
<feature type="compositionally biased region" description="Low complexity" evidence="1">
    <location>
        <begin position="241"/>
        <end position="251"/>
    </location>
</feature>
<dbReference type="AlphaFoldDB" id="A0AAD6TTZ2"/>
<comment type="caution">
    <text evidence="2">The sequence shown here is derived from an EMBL/GenBank/DDBJ whole genome shotgun (WGS) entry which is preliminary data.</text>
</comment>
<proteinExistence type="predicted"/>